<gene>
    <name evidence="1" type="ORF">HaLaN_18938</name>
</gene>
<accession>A0A699ZFT1</accession>
<comment type="caution">
    <text evidence="1">The sequence shown here is derived from an EMBL/GenBank/DDBJ whole genome shotgun (WGS) entry which is preliminary data.</text>
</comment>
<evidence type="ECO:0000313" key="2">
    <source>
        <dbReference type="Proteomes" id="UP000485058"/>
    </source>
</evidence>
<sequence>MPALAPGTVRPPDSRHCERCRAERADPFWEPVAVDLMTPAKLKPTGRYASIGTKTETQLFTERHFTPTADQHDKYRKNPAYRLQALCLQLNDPVPFRFHWPTGAELKVGQNQYRVYGRQPHLKLGVNQRDEAANIG</sequence>
<name>A0A699ZFT1_HAELA</name>
<proteinExistence type="predicted"/>
<organism evidence="1 2">
    <name type="scientific">Haematococcus lacustris</name>
    <name type="common">Green alga</name>
    <name type="synonym">Haematococcus pluvialis</name>
    <dbReference type="NCBI Taxonomy" id="44745"/>
    <lineage>
        <taxon>Eukaryota</taxon>
        <taxon>Viridiplantae</taxon>
        <taxon>Chlorophyta</taxon>
        <taxon>core chlorophytes</taxon>
        <taxon>Chlorophyceae</taxon>
        <taxon>CS clade</taxon>
        <taxon>Chlamydomonadales</taxon>
        <taxon>Haematococcaceae</taxon>
        <taxon>Haematococcus</taxon>
    </lineage>
</organism>
<dbReference type="EMBL" id="BLLF01001862">
    <property type="protein sequence ID" value="GFH21597.1"/>
    <property type="molecule type" value="Genomic_DNA"/>
</dbReference>
<dbReference type="AlphaFoldDB" id="A0A699ZFT1"/>
<reference evidence="1 2" key="1">
    <citation type="submission" date="2020-02" db="EMBL/GenBank/DDBJ databases">
        <title>Draft genome sequence of Haematococcus lacustris strain NIES-144.</title>
        <authorList>
            <person name="Morimoto D."/>
            <person name="Nakagawa S."/>
            <person name="Yoshida T."/>
            <person name="Sawayama S."/>
        </authorList>
    </citation>
    <scope>NUCLEOTIDE SEQUENCE [LARGE SCALE GENOMIC DNA]</scope>
    <source>
        <strain evidence="1 2">NIES-144</strain>
    </source>
</reference>
<keyword evidence="2" id="KW-1185">Reference proteome</keyword>
<feature type="non-terminal residue" evidence="1">
    <location>
        <position position="136"/>
    </location>
</feature>
<evidence type="ECO:0000313" key="1">
    <source>
        <dbReference type="EMBL" id="GFH21597.1"/>
    </source>
</evidence>
<protein>
    <submittedName>
        <fullName evidence="1">Uncharacterized protein</fullName>
    </submittedName>
</protein>
<feature type="non-terminal residue" evidence="1">
    <location>
        <position position="1"/>
    </location>
</feature>
<dbReference type="Proteomes" id="UP000485058">
    <property type="component" value="Unassembled WGS sequence"/>
</dbReference>